<dbReference type="Proteomes" id="UP001216558">
    <property type="component" value="Unassembled WGS sequence"/>
</dbReference>
<organism evidence="2 3">
    <name type="scientific">Erythrobacter fulvus</name>
    <dbReference type="NCBI Taxonomy" id="2987523"/>
    <lineage>
        <taxon>Bacteria</taxon>
        <taxon>Pseudomonadati</taxon>
        <taxon>Pseudomonadota</taxon>
        <taxon>Alphaproteobacteria</taxon>
        <taxon>Sphingomonadales</taxon>
        <taxon>Erythrobacteraceae</taxon>
        <taxon>Erythrobacter/Porphyrobacter group</taxon>
        <taxon>Erythrobacter</taxon>
    </lineage>
</organism>
<reference evidence="2 3" key="1">
    <citation type="submission" date="2022-10" db="EMBL/GenBank/DDBJ databases">
        <title>Erythrobacter sp. sf7 Genome sequencing.</title>
        <authorList>
            <person name="Park S."/>
        </authorList>
    </citation>
    <scope>NUCLEOTIDE SEQUENCE [LARGE SCALE GENOMIC DNA]</scope>
    <source>
        <strain evidence="3">sf7</strain>
    </source>
</reference>
<comment type="caution">
    <text evidence="2">The sequence shown here is derived from an EMBL/GenBank/DDBJ whole genome shotgun (WGS) entry which is preliminary data.</text>
</comment>
<protein>
    <submittedName>
        <fullName evidence="2">Uncharacterized protein</fullName>
    </submittedName>
</protein>
<proteinExistence type="predicted"/>
<name>A0ABT5JRN0_9SPHN</name>
<evidence type="ECO:0000313" key="3">
    <source>
        <dbReference type="Proteomes" id="UP001216558"/>
    </source>
</evidence>
<feature type="compositionally biased region" description="Polar residues" evidence="1">
    <location>
        <begin position="22"/>
        <end position="32"/>
    </location>
</feature>
<feature type="compositionally biased region" description="Acidic residues" evidence="1">
    <location>
        <begin position="66"/>
        <end position="79"/>
    </location>
</feature>
<keyword evidence="3" id="KW-1185">Reference proteome</keyword>
<evidence type="ECO:0000256" key="1">
    <source>
        <dbReference type="SAM" id="MobiDB-lite"/>
    </source>
</evidence>
<gene>
    <name evidence="2" type="ORF">OIK40_12270</name>
</gene>
<sequence length="143" mass="14954">MTIVGAVVMVGPKDGGGMLSRLATTSAPQQDVASEAPKPVRKKPEQIVEPLDPASGWGNPSAPVFDDYDAAPEEEEEAADTVTEPEPVSNPRYEPARRGPYVARPSGPIGLPVVADNPGIVEPGEDDAAERAALRRPPVPPSL</sequence>
<feature type="region of interest" description="Disordered" evidence="1">
    <location>
        <begin position="11"/>
        <end position="143"/>
    </location>
</feature>
<evidence type="ECO:0000313" key="2">
    <source>
        <dbReference type="EMBL" id="MDC8755416.1"/>
    </source>
</evidence>
<accession>A0ABT5JRN0</accession>
<dbReference type="EMBL" id="JAQQXQ010000009">
    <property type="protein sequence ID" value="MDC8755416.1"/>
    <property type="molecule type" value="Genomic_DNA"/>
</dbReference>